<keyword evidence="3" id="KW-0325">Glycoprotein</keyword>
<dbReference type="OrthoDB" id="442066at2759"/>
<dbReference type="SUPFAM" id="SSF52058">
    <property type="entry name" value="L domain-like"/>
    <property type="match status" value="1"/>
</dbReference>
<accession>A0A6P5WNQ6</accession>
<dbReference type="Gene3D" id="3.80.10.10">
    <property type="entry name" value="Ribonuclease Inhibitor"/>
    <property type="match status" value="2"/>
</dbReference>
<proteinExistence type="predicted"/>
<evidence type="ECO:0000313" key="4">
    <source>
        <dbReference type="Proteomes" id="UP000515121"/>
    </source>
</evidence>
<reference evidence="5" key="1">
    <citation type="submission" date="2025-08" db="UniProtKB">
        <authorList>
            <consortium name="RefSeq"/>
        </authorList>
    </citation>
    <scope>IDENTIFICATION</scope>
    <source>
        <tissue evidence="5">Fruit stalk</tissue>
    </source>
</reference>
<evidence type="ECO:0000313" key="5">
    <source>
        <dbReference type="RefSeq" id="XP_022717770.1"/>
    </source>
</evidence>
<dbReference type="PANTHER" id="PTHR48056">
    <property type="entry name" value="LRR RECEPTOR-LIKE SERINE/THREONINE-PROTEIN KINASE-RELATED"/>
    <property type="match status" value="1"/>
</dbReference>
<dbReference type="KEGG" id="dzi:111276268"/>
<dbReference type="GO" id="GO:0033612">
    <property type="term" value="F:receptor serine/threonine kinase binding"/>
    <property type="evidence" value="ECO:0007669"/>
    <property type="project" value="TreeGrafter"/>
</dbReference>
<dbReference type="PRINTS" id="PR00019">
    <property type="entry name" value="LEURICHRPT"/>
</dbReference>
<dbReference type="InterPro" id="IPR001611">
    <property type="entry name" value="Leu-rich_rpt"/>
</dbReference>
<gene>
    <name evidence="5" type="primary">LOC111276268</name>
</gene>
<dbReference type="AlphaFoldDB" id="A0A6P5WNQ6"/>
<dbReference type="GeneID" id="111276268"/>
<dbReference type="PANTHER" id="PTHR48056:SF85">
    <property type="entry name" value="LEUCINE-RICH REPEAT-CONTAINING N-TERMINAL PLANT-TYPE DOMAIN-CONTAINING PROTEIN"/>
    <property type="match status" value="1"/>
</dbReference>
<keyword evidence="4" id="KW-1185">Reference proteome</keyword>
<dbReference type="InterPro" id="IPR050647">
    <property type="entry name" value="Plant_LRR-RLKs"/>
</dbReference>
<organism evidence="4 5">
    <name type="scientific">Durio zibethinus</name>
    <name type="common">Durian</name>
    <dbReference type="NCBI Taxonomy" id="66656"/>
    <lineage>
        <taxon>Eukaryota</taxon>
        <taxon>Viridiplantae</taxon>
        <taxon>Streptophyta</taxon>
        <taxon>Embryophyta</taxon>
        <taxon>Tracheophyta</taxon>
        <taxon>Spermatophyta</taxon>
        <taxon>Magnoliopsida</taxon>
        <taxon>eudicotyledons</taxon>
        <taxon>Gunneridae</taxon>
        <taxon>Pentapetalae</taxon>
        <taxon>rosids</taxon>
        <taxon>malvids</taxon>
        <taxon>Malvales</taxon>
        <taxon>Malvaceae</taxon>
        <taxon>Helicteroideae</taxon>
        <taxon>Durio</taxon>
    </lineage>
</organism>
<evidence type="ECO:0000256" key="3">
    <source>
        <dbReference type="ARBA" id="ARBA00023180"/>
    </source>
</evidence>
<keyword evidence="2" id="KW-0677">Repeat</keyword>
<protein>
    <submittedName>
        <fullName evidence="5">MDIS1-interacting receptor like kinase 2-like</fullName>
    </submittedName>
</protein>
<dbReference type="Pfam" id="PF00560">
    <property type="entry name" value="LRR_1"/>
    <property type="match status" value="2"/>
</dbReference>
<dbReference type="InterPro" id="IPR032675">
    <property type="entry name" value="LRR_dom_sf"/>
</dbReference>
<keyword evidence="1" id="KW-0433">Leucine-rich repeat</keyword>
<evidence type="ECO:0000256" key="2">
    <source>
        <dbReference type="ARBA" id="ARBA00022737"/>
    </source>
</evidence>
<dbReference type="RefSeq" id="XP_022717770.1">
    <property type="nucleotide sequence ID" value="XM_022862035.1"/>
</dbReference>
<name>A0A6P5WNQ6_DURZI</name>
<sequence>MSDVLPSSLISLTSSLKRLGLGECELQGEFPTEMLNLLGQLPSTLFNLTQLIHLDLSFNSLEGPLPTQVSGLQNLEEFRMTHNLLSGAIPSCLFTLPSLEYLGLSRNRTTGPINQIQKPNSVQRVFLANNDIHGSIFKWESEGWQQLVTLNLSHNLQTSFEQFPGKNFRILDLRSDLLQGPLLAPPPSLLEFFMSKDQLTGEIPPFIYNMTALETLDLSRNYLGGIIPACLGNFSYILSTINLQMNNFHGKIPPNF</sequence>
<evidence type="ECO:0000256" key="1">
    <source>
        <dbReference type="ARBA" id="ARBA00022614"/>
    </source>
</evidence>
<dbReference type="FunFam" id="3.80.10.10:FF:000383">
    <property type="entry name" value="Leucine-rich repeat receptor protein kinase EMS1"/>
    <property type="match status" value="1"/>
</dbReference>
<dbReference type="Proteomes" id="UP000515121">
    <property type="component" value="Unplaced"/>
</dbReference>